<proteinExistence type="predicted"/>
<dbReference type="InterPro" id="IPR036890">
    <property type="entry name" value="HATPase_C_sf"/>
</dbReference>
<dbReference type="SUPFAM" id="SSF55874">
    <property type="entry name" value="ATPase domain of HSP90 chaperone/DNA topoisomerase II/histidine kinase"/>
    <property type="match status" value="1"/>
</dbReference>
<evidence type="ECO:0000313" key="1">
    <source>
        <dbReference type="EMBL" id="WAI01786.1"/>
    </source>
</evidence>
<protein>
    <submittedName>
        <fullName evidence="1">Uncharacterized protein</fullName>
    </submittedName>
</protein>
<dbReference type="KEGG" id="mou:OU421_02615"/>
<dbReference type="Proteomes" id="UP001163096">
    <property type="component" value="Chromosome"/>
</dbReference>
<organism evidence="1 2">
    <name type="scientific">Methanogenium organophilum</name>
    <dbReference type="NCBI Taxonomy" id="2199"/>
    <lineage>
        <taxon>Archaea</taxon>
        <taxon>Methanobacteriati</taxon>
        <taxon>Methanobacteriota</taxon>
        <taxon>Stenosarchaea group</taxon>
        <taxon>Methanomicrobia</taxon>
        <taxon>Methanomicrobiales</taxon>
        <taxon>Methanomicrobiaceae</taxon>
        <taxon>Methanogenium</taxon>
    </lineage>
</organism>
<reference evidence="1" key="1">
    <citation type="submission" date="2022-11" db="EMBL/GenBank/DDBJ databases">
        <title>Complete genome sequence of Methanogenium organophilum DSM 3596.</title>
        <authorList>
            <person name="Chen S.-C."/>
            <person name="Lai S.-J."/>
            <person name="You Y.-T."/>
        </authorList>
    </citation>
    <scope>NUCLEOTIDE SEQUENCE</scope>
    <source>
        <strain evidence="1">DSM 3596</strain>
    </source>
</reference>
<dbReference type="EMBL" id="CP113361">
    <property type="protein sequence ID" value="WAI01786.1"/>
    <property type="molecule type" value="Genomic_DNA"/>
</dbReference>
<keyword evidence="2" id="KW-1185">Reference proteome</keyword>
<dbReference type="GeneID" id="76833959"/>
<dbReference type="RefSeq" id="WP_268187060.1">
    <property type="nucleotide sequence ID" value="NZ_CP113361.1"/>
</dbReference>
<gene>
    <name evidence="1" type="ORF">OU421_02615</name>
</gene>
<evidence type="ECO:0000313" key="2">
    <source>
        <dbReference type="Proteomes" id="UP001163096"/>
    </source>
</evidence>
<accession>A0A9X9S504</accession>
<sequence>MAPLSVETGLKHVYIHDALKEKIFRREYFKHTGLGRFLSREILSITGLSIQEMGVAGQGARFVIHIPKGLFRFAE</sequence>
<name>A0A9X9S504_METOG</name>
<dbReference type="AlphaFoldDB" id="A0A9X9S504"/>